<dbReference type="GO" id="GO:0016020">
    <property type="term" value="C:membrane"/>
    <property type="evidence" value="ECO:0007669"/>
    <property type="project" value="UniProtKB-SubCell"/>
</dbReference>
<dbReference type="EMBL" id="ML119124">
    <property type="protein sequence ID" value="RPB13157.1"/>
    <property type="molecule type" value="Genomic_DNA"/>
</dbReference>
<feature type="region of interest" description="Disordered" evidence="5">
    <location>
        <begin position="1"/>
        <end position="23"/>
    </location>
</feature>
<evidence type="ECO:0000256" key="5">
    <source>
        <dbReference type="SAM" id="MobiDB-lite"/>
    </source>
</evidence>
<feature type="region of interest" description="Disordered" evidence="5">
    <location>
        <begin position="559"/>
        <end position="593"/>
    </location>
</feature>
<keyword evidence="2 6" id="KW-0812">Transmembrane</keyword>
<dbReference type="Gene3D" id="3.10.20.90">
    <property type="entry name" value="Phosphatidylinositol 3-kinase Catalytic Subunit, Chain A, domain 1"/>
    <property type="match status" value="1"/>
</dbReference>
<name>A0A3N4KRL6_9PEZI</name>
<keyword evidence="4 6" id="KW-0472">Membrane</keyword>
<evidence type="ECO:0000256" key="1">
    <source>
        <dbReference type="ARBA" id="ARBA00004370"/>
    </source>
</evidence>
<reference evidence="8 9" key="1">
    <citation type="journal article" date="2018" name="Nat. Ecol. Evol.">
        <title>Pezizomycetes genomes reveal the molecular basis of ectomycorrhizal truffle lifestyle.</title>
        <authorList>
            <person name="Murat C."/>
            <person name="Payen T."/>
            <person name="Noel B."/>
            <person name="Kuo A."/>
            <person name="Morin E."/>
            <person name="Chen J."/>
            <person name="Kohler A."/>
            <person name="Krizsan K."/>
            <person name="Balestrini R."/>
            <person name="Da Silva C."/>
            <person name="Montanini B."/>
            <person name="Hainaut M."/>
            <person name="Levati E."/>
            <person name="Barry K.W."/>
            <person name="Belfiori B."/>
            <person name="Cichocki N."/>
            <person name="Clum A."/>
            <person name="Dockter R.B."/>
            <person name="Fauchery L."/>
            <person name="Guy J."/>
            <person name="Iotti M."/>
            <person name="Le Tacon F."/>
            <person name="Lindquist E.A."/>
            <person name="Lipzen A."/>
            <person name="Malagnac F."/>
            <person name="Mello A."/>
            <person name="Molinier V."/>
            <person name="Miyauchi S."/>
            <person name="Poulain J."/>
            <person name="Riccioni C."/>
            <person name="Rubini A."/>
            <person name="Sitrit Y."/>
            <person name="Splivallo R."/>
            <person name="Traeger S."/>
            <person name="Wang M."/>
            <person name="Zifcakova L."/>
            <person name="Wipf D."/>
            <person name="Zambonelli A."/>
            <person name="Paolocci F."/>
            <person name="Nowrousian M."/>
            <person name="Ottonello S."/>
            <person name="Baldrian P."/>
            <person name="Spatafora J.W."/>
            <person name="Henrissat B."/>
            <person name="Nagy L.G."/>
            <person name="Aury J.M."/>
            <person name="Wincker P."/>
            <person name="Grigoriev I.V."/>
            <person name="Bonfante P."/>
            <person name="Martin F.M."/>
        </authorList>
    </citation>
    <scope>NUCLEOTIDE SEQUENCE [LARGE SCALE GENOMIC DNA]</scope>
    <source>
        <strain evidence="8 9">CCBAS932</strain>
    </source>
</reference>
<evidence type="ECO:0000256" key="3">
    <source>
        <dbReference type="ARBA" id="ARBA00022989"/>
    </source>
</evidence>
<sequence>MSYEEASSSPSSSSAQITPNGPLAPETIDPSSILIKVLSPAENFPTDIAFRVLPKSTIGELKSRISTTLDSRPANDLQRLIYRGKLLTDQLVIENILGLGPGKDGGAGDTPQDAYTFHLVIRPSINSPTSPSPPPTTFPNPALFVNPRSPLSHSSSPAPPDRRLTTTRTTTTPTPNSSIVTTTTRITTTVLARNGGPSITGENYGMGIDELRQALHQRTLDARQQQRDFDAARQRLNESLSRANQVLGQRIVTARQATGSALGASGQSTGISIPGTGTSGSGSSTPTLRYGPGGIPVPSTGVPTPLSGENGNASRSSGGLTRSATSEQMNHTLEAEDETRRRALLELQEEEINLLPTTASFATGSNLLEDFYASPQPPIGRNFLGGNNLVYMLQDASGVPTALLVGPPGSAGYPAPPPPFPAFNINWGAGGLADLPPVDLRAPRWPIPDNINHGVHGNNVFQNPALGQGFGFQNHHQAHARNHGRRPITFADVLAGIRARATHFWLAARLAVFVILFTGSGGWRRMLYLGSIAVLIFIWQTGIFNDFLRPLMEAINPPPPNPNLNPNPVAAADGPNLEPNPTQTPLARDANGNPIGPAQTAGMLVARREDRVRDIIRGVERGITIFLASLIPGLHERHVDAVEARQREAQQLRDAQEAANAEPETAVAEDQAPAAPVGEDGQEGLGAAPQAAAVEVQPEVVRGLL</sequence>
<dbReference type="InterPro" id="IPR039751">
    <property type="entry name" value="HERPUD1/2"/>
</dbReference>
<dbReference type="SUPFAM" id="SSF54236">
    <property type="entry name" value="Ubiquitin-like"/>
    <property type="match status" value="1"/>
</dbReference>
<dbReference type="OrthoDB" id="5391508at2759"/>
<dbReference type="PANTHER" id="PTHR12943:SF27">
    <property type="entry name" value="HOMOCYSTEINE-INDUCED ENDOPLASMIC RETICULUM PROTEIN, ISOFORM A"/>
    <property type="match status" value="1"/>
</dbReference>
<feature type="compositionally biased region" description="Low complexity" evidence="5">
    <location>
        <begin position="265"/>
        <end position="287"/>
    </location>
</feature>
<feature type="region of interest" description="Disordered" evidence="5">
    <location>
        <begin position="647"/>
        <end position="693"/>
    </location>
</feature>
<feature type="compositionally biased region" description="Low complexity" evidence="5">
    <location>
        <begin position="147"/>
        <end position="156"/>
    </location>
</feature>
<dbReference type="STRING" id="1392247.A0A3N4KRL6"/>
<evidence type="ECO:0000256" key="6">
    <source>
        <dbReference type="SAM" id="Phobius"/>
    </source>
</evidence>
<evidence type="ECO:0000259" key="7">
    <source>
        <dbReference type="PROSITE" id="PS50053"/>
    </source>
</evidence>
<dbReference type="Proteomes" id="UP000277580">
    <property type="component" value="Unassembled WGS sequence"/>
</dbReference>
<keyword evidence="9" id="KW-1185">Reference proteome</keyword>
<feature type="compositionally biased region" description="Polar residues" evidence="5">
    <location>
        <begin position="307"/>
        <end position="331"/>
    </location>
</feature>
<keyword evidence="3 6" id="KW-1133">Transmembrane helix</keyword>
<feature type="transmembrane region" description="Helical" evidence="6">
    <location>
        <begin position="526"/>
        <end position="544"/>
    </location>
</feature>
<feature type="transmembrane region" description="Helical" evidence="6">
    <location>
        <begin position="502"/>
        <end position="519"/>
    </location>
</feature>
<accession>A0A3N4KRL6</accession>
<proteinExistence type="predicted"/>
<dbReference type="PANTHER" id="PTHR12943">
    <property type="entry name" value="HOMOCYSTEINE-RESPONSIVE ENDOPLASMIC RETICULUM-RESIDENT UNIQUITIN-LIKE DOMAIN HERPUD PROTEIN FAMILY MEMBER"/>
    <property type="match status" value="1"/>
</dbReference>
<feature type="region of interest" description="Disordered" evidence="5">
    <location>
        <begin position="262"/>
        <end position="337"/>
    </location>
</feature>
<gene>
    <name evidence="8" type="ORF">P167DRAFT_564672</name>
</gene>
<dbReference type="InterPro" id="IPR029071">
    <property type="entry name" value="Ubiquitin-like_domsf"/>
</dbReference>
<comment type="subcellular location">
    <subcellularLocation>
        <location evidence="1">Membrane</location>
    </subcellularLocation>
</comment>
<evidence type="ECO:0000313" key="8">
    <source>
        <dbReference type="EMBL" id="RPB13157.1"/>
    </source>
</evidence>
<protein>
    <recommendedName>
        <fullName evidence="7">Ubiquitin-like domain-containing protein</fullName>
    </recommendedName>
</protein>
<dbReference type="PROSITE" id="PS50053">
    <property type="entry name" value="UBIQUITIN_2"/>
    <property type="match status" value="1"/>
</dbReference>
<feature type="compositionally biased region" description="Basic and acidic residues" evidence="5">
    <location>
        <begin position="647"/>
        <end position="656"/>
    </location>
</feature>
<evidence type="ECO:0000256" key="2">
    <source>
        <dbReference type="ARBA" id="ARBA00022692"/>
    </source>
</evidence>
<evidence type="ECO:0000313" key="9">
    <source>
        <dbReference type="Proteomes" id="UP000277580"/>
    </source>
</evidence>
<evidence type="ECO:0000256" key="4">
    <source>
        <dbReference type="ARBA" id="ARBA00023136"/>
    </source>
</evidence>
<dbReference type="InterPro" id="IPR000626">
    <property type="entry name" value="Ubiquitin-like_dom"/>
</dbReference>
<dbReference type="InParanoid" id="A0A3N4KRL6"/>
<feature type="compositionally biased region" description="Low complexity" evidence="5">
    <location>
        <begin position="166"/>
        <end position="179"/>
    </location>
</feature>
<organism evidence="8 9">
    <name type="scientific">Morchella conica CCBAS932</name>
    <dbReference type="NCBI Taxonomy" id="1392247"/>
    <lineage>
        <taxon>Eukaryota</taxon>
        <taxon>Fungi</taxon>
        <taxon>Dikarya</taxon>
        <taxon>Ascomycota</taxon>
        <taxon>Pezizomycotina</taxon>
        <taxon>Pezizomycetes</taxon>
        <taxon>Pezizales</taxon>
        <taxon>Morchellaceae</taxon>
        <taxon>Morchella</taxon>
    </lineage>
</organism>
<dbReference type="GO" id="GO:0030968">
    <property type="term" value="P:endoplasmic reticulum unfolded protein response"/>
    <property type="evidence" value="ECO:0007669"/>
    <property type="project" value="TreeGrafter"/>
</dbReference>
<dbReference type="Pfam" id="PF00240">
    <property type="entry name" value="ubiquitin"/>
    <property type="match status" value="1"/>
</dbReference>
<feature type="domain" description="Ubiquitin-like" evidence="7">
    <location>
        <begin position="31"/>
        <end position="95"/>
    </location>
</feature>
<feature type="region of interest" description="Disordered" evidence="5">
    <location>
        <begin position="125"/>
        <end position="179"/>
    </location>
</feature>
<dbReference type="AlphaFoldDB" id="A0A3N4KRL6"/>